<evidence type="ECO:0000313" key="2">
    <source>
        <dbReference type="EMBL" id="TBW50180.1"/>
    </source>
</evidence>
<name>A0ABY1ZFW6_9GAMM</name>
<gene>
    <name evidence="2" type="ORF">EZI54_18710</name>
</gene>
<dbReference type="InterPro" id="IPR016181">
    <property type="entry name" value="Acyl_CoA_acyltransferase"/>
</dbReference>
<protein>
    <submittedName>
        <fullName evidence="2">GNAT family N-acetyltransferase</fullName>
    </submittedName>
</protein>
<organism evidence="2 3">
    <name type="scientific">Marinobacter halodurans</name>
    <dbReference type="NCBI Taxonomy" id="2528979"/>
    <lineage>
        <taxon>Bacteria</taxon>
        <taxon>Pseudomonadati</taxon>
        <taxon>Pseudomonadota</taxon>
        <taxon>Gammaproteobacteria</taxon>
        <taxon>Pseudomonadales</taxon>
        <taxon>Marinobacteraceae</taxon>
        <taxon>Marinobacter</taxon>
    </lineage>
</organism>
<dbReference type="Gene3D" id="3.40.630.30">
    <property type="match status" value="1"/>
</dbReference>
<dbReference type="SUPFAM" id="SSF55729">
    <property type="entry name" value="Acyl-CoA N-acyltransferases (Nat)"/>
    <property type="match status" value="1"/>
</dbReference>
<dbReference type="EMBL" id="SJDL01000036">
    <property type="protein sequence ID" value="TBW50180.1"/>
    <property type="molecule type" value="Genomic_DNA"/>
</dbReference>
<proteinExistence type="predicted"/>
<accession>A0ABY1ZFW6</accession>
<feature type="domain" description="BioF2-like acetyltransferase" evidence="1">
    <location>
        <begin position="152"/>
        <end position="296"/>
    </location>
</feature>
<dbReference type="Proteomes" id="UP000313645">
    <property type="component" value="Unassembled WGS sequence"/>
</dbReference>
<sequence>MTLFQTRAWQDAWWSVWGNTPGFRLVREGQGKGSGLYVDRYRFRGVLPIRCLQFIGTNYRRLSTPRTEYNGLAGSGQDAAGGIPGDYASLMDFPWSEAVFRDIVQDAADHQALQRLAQERGLAWREVASDAAYHVDTSGDFEDYVAGLGRNTRLRFFNRRKVLESLGDLSITNAWEADPAVFFECLNDFHVDRWGSPCFGRDSLRFHRRFLDGLAAEGGAPELSLLRVNGEPVSVLYNVRFEGRTYNLQSGFVENFHRKVALGSLHLGYAIEDAFREPGTALFDLLAGQGKNSNYKQHIATGHVPLVSVMLVRSAFYKWLYRVKAD</sequence>
<reference evidence="2 3" key="1">
    <citation type="submission" date="2019-02" db="EMBL/GenBank/DDBJ databases">
        <title>Marinobacter halodurans sp. nov., a marine bacterium isolated from sea tidal flat.</title>
        <authorList>
            <person name="Yoo Y."/>
            <person name="Lee D.W."/>
            <person name="Kim B.S."/>
            <person name="Kim J.-J."/>
        </authorList>
    </citation>
    <scope>NUCLEOTIDE SEQUENCE [LARGE SCALE GENOMIC DNA]</scope>
    <source>
        <strain evidence="2 3">YJ-S3-2</strain>
    </source>
</reference>
<evidence type="ECO:0000259" key="1">
    <source>
        <dbReference type="Pfam" id="PF13480"/>
    </source>
</evidence>
<dbReference type="InterPro" id="IPR038740">
    <property type="entry name" value="BioF2-like_GNAT_dom"/>
</dbReference>
<dbReference type="Pfam" id="PF13480">
    <property type="entry name" value="Acetyltransf_6"/>
    <property type="match status" value="1"/>
</dbReference>
<evidence type="ECO:0000313" key="3">
    <source>
        <dbReference type="Proteomes" id="UP000313645"/>
    </source>
</evidence>
<keyword evidence="3" id="KW-1185">Reference proteome</keyword>
<comment type="caution">
    <text evidence="2">The sequence shown here is derived from an EMBL/GenBank/DDBJ whole genome shotgun (WGS) entry which is preliminary data.</text>
</comment>
<dbReference type="RefSeq" id="WP_131483406.1">
    <property type="nucleotide sequence ID" value="NZ_SJDL01000036.1"/>
</dbReference>